<dbReference type="PANTHER" id="PTHR43289">
    <property type="entry name" value="MITOGEN-ACTIVATED PROTEIN KINASE KINASE KINASE 20-RELATED"/>
    <property type="match status" value="1"/>
</dbReference>
<accession>A0ABU5N197</accession>
<dbReference type="EMBL" id="JARVCO010000012">
    <property type="protein sequence ID" value="MDZ8120026.1"/>
    <property type="molecule type" value="Genomic_DNA"/>
</dbReference>
<dbReference type="SUPFAM" id="SSF56112">
    <property type="entry name" value="Protein kinase-like (PK-like)"/>
    <property type="match status" value="1"/>
</dbReference>
<protein>
    <submittedName>
        <fullName evidence="6">Serine/threonine-protein kinase</fullName>
        <ecNumber evidence="6">2.7.11.1</ecNumber>
    </submittedName>
</protein>
<evidence type="ECO:0000256" key="3">
    <source>
        <dbReference type="ARBA" id="ARBA00022777"/>
    </source>
</evidence>
<keyword evidence="2" id="KW-0547">Nucleotide-binding</keyword>
<dbReference type="Pfam" id="PF00069">
    <property type="entry name" value="Pkinase"/>
    <property type="match status" value="1"/>
</dbReference>
<dbReference type="Gene3D" id="3.30.200.20">
    <property type="entry name" value="Phosphorylase Kinase, domain 1"/>
    <property type="match status" value="1"/>
</dbReference>
<dbReference type="Gene3D" id="1.10.510.10">
    <property type="entry name" value="Transferase(Phosphotransferase) domain 1"/>
    <property type="match status" value="1"/>
</dbReference>
<reference evidence="6 7" key="1">
    <citation type="journal article" date="2024" name="Appl. Environ. Microbiol.">
        <title>Pontiella agarivorans sp. nov., a novel marine anaerobic bacterium capable of degrading macroalgal polysaccharides and fixing nitrogen.</title>
        <authorList>
            <person name="Liu N."/>
            <person name="Kivenson V."/>
            <person name="Peng X."/>
            <person name="Cui Z."/>
            <person name="Lankiewicz T.S."/>
            <person name="Gosselin K.M."/>
            <person name="English C.J."/>
            <person name="Blair E.M."/>
            <person name="O'Malley M.A."/>
            <person name="Valentine D.L."/>
        </authorList>
    </citation>
    <scope>NUCLEOTIDE SEQUENCE [LARGE SCALE GENOMIC DNA]</scope>
    <source>
        <strain evidence="6 7">NLcol2</strain>
    </source>
</reference>
<proteinExistence type="predicted"/>
<dbReference type="PANTHER" id="PTHR43289:SF34">
    <property type="entry name" value="SERINE_THREONINE-PROTEIN KINASE YBDM-RELATED"/>
    <property type="match status" value="1"/>
</dbReference>
<name>A0ABU5N197_9BACT</name>
<evidence type="ECO:0000313" key="7">
    <source>
        <dbReference type="Proteomes" id="UP001290861"/>
    </source>
</evidence>
<sequence length="672" mass="76544">MDDQYKPDRRLAGIYDAAEEHAEDVLEMVCPEFAHMNSDEPRYCDEELLGQGGLKEVYRAYDRKLMRWIALARLRADRGLQYYDLFIQEARLVGSLTHPNIIKVYDIGMDEDDRPYFTMALKGDMHLGNLIRSDRPPSRSVLLEIYLKVCDAMAYAHSEGVVHLDLKPENIQCNRFGEVVICDWGLGRRGDRVDEIPEEEAFAANTLELVTQMGLIKGSPGYMAPEQAVPDRETDERTDVYALGCILHAILCGEPPFSGSKEKILKQTVLSKVPSMRKRYPLRRIPASLEAVVLKATEKDPAQRYSSVVELSREIHSYLSGFSTRAEHPPILKKIALYIGRNRIPVAIATTALFILTILSGSYIHRLNRLQQATDEQRERAHDLLSEVAALSSHYDDMIKVTQQSKEVLAEQLVEAAVRVKRSGIDKRTVVTVAQMEKLIDMALELDPDSIAAHRERFQNNLRKMDYKAALRDEQYQTRSDFLALARAFPDYNFGEENRPTPEQLIAMLVKAETIGSKLGKLIHTSFTYNATIVKNHSELYREVEALVAFYNGGLKHFSFEYEGATDSMEIHSDRGQLSFCYKDWRHGPCLLRYIPIRHLTIAANCDVKLYELSGLSIETLDVRACRNLIMEYKAELPYLQTLYISRGLVDLEKLRKNIKAAAGFEIIEIDP</sequence>
<gene>
    <name evidence="6" type="ORF">P9H32_15450</name>
</gene>
<dbReference type="Proteomes" id="UP001290861">
    <property type="component" value="Unassembled WGS sequence"/>
</dbReference>
<dbReference type="RefSeq" id="WP_322609804.1">
    <property type="nucleotide sequence ID" value="NZ_JARVCO010000012.1"/>
</dbReference>
<dbReference type="PROSITE" id="PS50011">
    <property type="entry name" value="PROTEIN_KINASE_DOM"/>
    <property type="match status" value="1"/>
</dbReference>
<dbReference type="EC" id="2.7.11.1" evidence="6"/>
<evidence type="ECO:0000313" key="6">
    <source>
        <dbReference type="EMBL" id="MDZ8120026.1"/>
    </source>
</evidence>
<comment type="caution">
    <text evidence="6">The sequence shown here is derived from an EMBL/GenBank/DDBJ whole genome shotgun (WGS) entry which is preliminary data.</text>
</comment>
<keyword evidence="1 6" id="KW-0808">Transferase</keyword>
<dbReference type="SMART" id="SM00220">
    <property type="entry name" value="S_TKc"/>
    <property type="match status" value="1"/>
</dbReference>
<organism evidence="6 7">
    <name type="scientific">Pontiella agarivorans</name>
    <dbReference type="NCBI Taxonomy" id="3038953"/>
    <lineage>
        <taxon>Bacteria</taxon>
        <taxon>Pseudomonadati</taxon>
        <taxon>Kiritimatiellota</taxon>
        <taxon>Kiritimatiellia</taxon>
        <taxon>Kiritimatiellales</taxon>
        <taxon>Pontiellaceae</taxon>
        <taxon>Pontiella</taxon>
    </lineage>
</organism>
<feature type="domain" description="Protein kinase" evidence="5">
    <location>
        <begin position="43"/>
        <end position="319"/>
    </location>
</feature>
<keyword evidence="3 6" id="KW-0418">Kinase</keyword>
<evidence type="ECO:0000259" key="5">
    <source>
        <dbReference type="PROSITE" id="PS50011"/>
    </source>
</evidence>
<evidence type="ECO:0000256" key="1">
    <source>
        <dbReference type="ARBA" id="ARBA00022679"/>
    </source>
</evidence>
<keyword evidence="4" id="KW-0067">ATP-binding</keyword>
<dbReference type="CDD" id="cd14014">
    <property type="entry name" value="STKc_PknB_like"/>
    <property type="match status" value="1"/>
</dbReference>
<dbReference type="InterPro" id="IPR011009">
    <property type="entry name" value="Kinase-like_dom_sf"/>
</dbReference>
<keyword evidence="7" id="KW-1185">Reference proteome</keyword>
<evidence type="ECO:0000256" key="2">
    <source>
        <dbReference type="ARBA" id="ARBA00022741"/>
    </source>
</evidence>
<dbReference type="InterPro" id="IPR000719">
    <property type="entry name" value="Prot_kinase_dom"/>
</dbReference>
<dbReference type="GO" id="GO:0004674">
    <property type="term" value="F:protein serine/threonine kinase activity"/>
    <property type="evidence" value="ECO:0007669"/>
    <property type="project" value="UniProtKB-EC"/>
</dbReference>
<evidence type="ECO:0000256" key="4">
    <source>
        <dbReference type="ARBA" id="ARBA00022840"/>
    </source>
</evidence>